<comment type="caution">
    <text evidence="2">The sequence shown here is derived from an EMBL/GenBank/DDBJ whole genome shotgun (WGS) entry which is preliminary data.</text>
</comment>
<dbReference type="InterPro" id="IPR053202">
    <property type="entry name" value="EGF_Rcpt_Signaling_Reg"/>
</dbReference>
<reference evidence="2" key="1">
    <citation type="journal article" date="2015" name="Proc. Natl. Acad. Sci. U.S.A.">
        <title>Networks of energetic and metabolic interactions define dynamics in microbial communities.</title>
        <authorList>
            <person name="Embree M."/>
            <person name="Liu J.K."/>
            <person name="Al-Bassam M.M."/>
            <person name="Zengler K."/>
        </authorList>
    </citation>
    <scope>NUCLEOTIDE SEQUENCE</scope>
</reference>
<dbReference type="GO" id="GO:0031902">
    <property type="term" value="C:late endosome membrane"/>
    <property type="evidence" value="ECO:0007669"/>
    <property type="project" value="TreeGrafter"/>
</dbReference>
<dbReference type="Gene3D" id="3.40.50.150">
    <property type="entry name" value="Vaccinia Virus protein VP39"/>
    <property type="match status" value="1"/>
</dbReference>
<dbReference type="GO" id="GO:0016197">
    <property type="term" value="P:endosomal transport"/>
    <property type="evidence" value="ECO:0007669"/>
    <property type="project" value="TreeGrafter"/>
</dbReference>
<protein>
    <recommendedName>
        <fullName evidence="1">Methyltransferase FkbM domain-containing protein</fullName>
    </recommendedName>
</protein>
<evidence type="ECO:0000313" key="2">
    <source>
        <dbReference type="EMBL" id="KUG23040.1"/>
    </source>
</evidence>
<dbReference type="SUPFAM" id="SSF53335">
    <property type="entry name" value="S-adenosyl-L-methionine-dependent methyltransferases"/>
    <property type="match status" value="1"/>
</dbReference>
<dbReference type="PANTHER" id="PTHR34009">
    <property type="entry name" value="PROTEIN STAR"/>
    <property type="match status" value="1"/>
</dbReference>
<dbReference type="PANTHER" id="PTHR34009:SF2">
    <property type="entry name" value="PROTEIN STAR"/>
    <property type="match status" value="1"/>
</dbReference>
<dbReference type="InterPro" id="IPR006342">
    <property type="entry name" value="FkbM_mtfrase"/>
</dbReference>
<name>A0A0W8FQ67_9ZZZZ</name>
<dbReference type="InterPro" id="IPR029063">
    <property type="entry name" value="SAM-dependent_MTases_sf"/>
</dbReference>
<dbReference type="GO" id="GO:0005886">
    <property type="term" value="C:plasma membrane"/>
    <property type="evidence" value="ECO:0007669"/>
    <property type="project" value="TreeGrafter"/>
</dbReference>
<dbReference type="GO" id="GO:0005794">
    <property type="term" value="C:Golgi apparatus"/>
    <property type="evidence" value="ECO:0007669"/>
    <property type="project" value="TreeGrafter"/>
</dbReference>
<dbReference type="GO" id="GO:0005789">
    <property type="term" value="C:endoplasmic reticulum membrane"/>
    <property type="evidence" value="ECO:0007669"/>
    <property type="project" value="TreeGrafter"/>
</dbReference>
<dbReference type="AlphaFoldDB" id="A0A0W8FQ67"/>
<dbReference type="GO" id="GO:0006888">
    <property type="term" value="P:endoplasmic reticulum to Golgi vesicle-mediated transport"/>
    <property type="evidence" value="ECO:0007669"/>
    <property type="project" value="TreeGrafter"/>
</dbReference>
<feature type="domain" description="Methyltransferase FkbM" evidence="1">
    <location>
        <begin position="90"/>
        <end position="247"/>
    </location>
</feature>
<dbReference type="Pfam" id="PF05050">
    <property type="entry name" value="Methyltransf_21"/>
    <property type="match status" value="1"/>
</dbReference>
<accession>A0A0W8FQ67</accession>
<dbReference type="EMBL" id="LNQE01000924">
    <property type="protein sequence ID" value="KUG23040.1"/>
    <property type="molecule type" value="Genomic_DNA"/>
</dbReference>
<proteinExistence type="predicted"/>
<organism evidence="2">
    <name type="scientific">hydrocarbon metagenome</name>
    <dbReference type="NCBI Taxonomy" id="938273"/>
    <lineage>
        <taxon>unclassified sequences</taxon>
        <taxon>metagenomes</taxon>
        <taxon>ecological metagenomes</taxon>
    </lineage>
</organism>
<gene>
    <name evidence="2" type="ORF">ASZ90_007166</name>
</gene>
<sequence>MQIKESFLLIKIIRFLIRPWGYDIVPTKNPGLKVEKKIIEYFNLALIKREHPAYQTSYSQVAEDIIVSDLFYRKNNSLPSYLELGVESPIYINNTYKFYKRGSNGVLVEANPKHIEQIKKNRPNDKLISSAVGVNEAESVNLYYLQNGCESISKEEAEFREKAGHKINEVTQIPCSTINKIIEQNFQDGHPDFLSIDIEGMDLDVLKTLDFEKYPIPVICAETLIFGGLRTLQRNNEIINFLTTKGYFVYADTYINTIFVNKDWYLKK</sequence>
<evidence type="ECO:0000259" key="1">
    <source>
        <dbReference type="Pfam" id="PF05050"/>
    </source>
</evidence>